<keyword evidence="3" id="KW-0813">Transport</keyword>
<protein>
    <submittedName>
        <fullName evidence="11">General secretion pathway protein M-type YghD</fullName>
    </submittedName>
</protein>
<evidence type="ECO:0000313" key="11">
    <source>
        <dbReference type="EMBL" id="OSL50403.1"/>
    </source>
</evidence>
<evidence type="ECO:0000256" key="9">
    <source>
        <dbReference type="ARBA" id="ARBA00023136"/>
    </source>
</evidence>
<keyword evidence="8 10" id="KW-1133">Transmembrane helix</keyword>
<evidence type="ECO:0000256" key="5">
    <source>
        <dbReference type="ARBA" id="ARBA00022519"/>
    </source>
</evidence>
<evidence type="ECO:0000256" key="3">
    <source>
        <dbReference type="ARBA" id="ARBA00022448"/>
    </source>
</evidence>
<proteinExistence type="inferred from homology"/>
<dbReference type="Pfam" id="PF04612">
    <property type="entry name" value="T2SSM"/>
    <property type="match status" value="1"/>
</dbReference>
<evidence type="ECO:0000256" key="2">
    <source>
        <dbReference type="ARBA" id="ARBA00010637"/>
    </source>
</evidence>
<keyword evidence="4" id="KW-1003">Cell membrane</keyword>
<dbReference type="GO" id="GO:0005886">
    <property type="term" value="C:plasma membrane"/>
    <property type="evidence" value="ECO:0007669"/>
    <property type="project" value="UniProtKB-SubCell"/>
</dbReference>
<dbReference type="InterPro" id="IPR023229">
    <property type="entry name" value="T2SS_M_periplasmic_sf"/>
</dbReference>
<dbReference type="InterPro" id="IPR007690">
    <property type="entry name" value="T2SS_GspM"/>
</dbReference>
<feature type="transmembrane region" description="Helical" evidence="10">
    <location>
        <begin position="38"/>
        <end position="57"/>
    </location>
</feature>
<comment type="similarity">
    <text evidence="2">Belongs to the GSP M family.</text>
</comment>
<reference evidence="11 12" key="1">
    <citation type="submission" date="2010-04" db="EMBL/GenBank/DDBJ databases">
        <title>The Genome Sequence of Escherichia coli H605.</title>
        <authorList>
            <consortium name="The Broad Institute Genome Sequencing Platform"/>
            <consortium name="The Broad Institute Genome Sequencing Center for Infectious Disease"/>
            <person name="Feldgarden M."/>
            <person name="Gordon D.M."/>
            <person name="Johnson J.R."/>
            <person name="Johnston B.D."/>
            <person name="Young S."/>
            <person name="Zeng Q."/>
            <person name="Koehrsen M."/>
            <person name="Alvarado L."/>
            <person name="Berlin A.M."/>
            <person name="Borenstein D."/>
            <person name="Chapman S.B."/>
            <person name="Chen Z."/>
            <person name="Engels R."/>
            <person name="Freedman E."/>
            <person name="Gellesch M."/>
            <person name="Goldberg J."/>
            <person name="Griggs A."/>
            <person name="Gujja S."/>
            <person name="Heilman E.R."/>
            <person name="Heiman D.I."/>
            <person name="Hepburn T.A."/>
            <person name="Howarth C."/>
            <person name="Jen D."/>
            <person name="Larson L."/>
            <person name="Mehta T."/>
            <person name="Park D."/>
            <person name="Pearson M."/>
            <person name="Richards J."/>
            <person name="Roberts A."/>
            <person name="Saif S."/>
            <person name="Shea T.D."/>
            <person name="Shenoy N."/>
            <person name="Sisk P."/>
            <person name="Stolte C."/>
            <person name="Sykes S.N."/>
            <person name="Walk T."/>
            <person name="White J."/>
            <person name="Yandava C."/>
            <person name="Haas B."/>
            <person name="Henn M.R."/>
            <person name="Nusbaum C."/>
            <person name="Birren B."/>
        </authorList>
    </citation>
    <scope>NUCLEOTIDE SEQUENCE [LARGE SCALE GENOMIC DNA]</scope>
    <source>
        <strain evidence="11 12">H605</strain>
    </source>
</reference>
<keyword evidence="6 10" id="KW-0812">Transmembrane</keyword>
<dbReference type="RefSeq" id="WP_000943885.1">
    <property type="nucleotide sequence ID" value="NZ_ADJX01000002.1"/>
</dbReference>
<evidence type="ECO:0000256" key="10">
    <source>
        <dbReference type="SAM" id="Phobius"/>
    </source>
</evidence>
<keyword evidence="7" id="KW-0653">Protein transport</keyword>
<comment type="subcellular location">
    <subcellularLocation>
        <location evidence="1">Cell inner membrane</location>
        <topology evidence="1">Single-pass membrane protein</topology>
    </subcellularLocation>
</comment>
<evidence type="ECO:0000313" key="12">
    <source>
        <dbReference type="Proteomes" id="UP000243401"/>
    </source>
</evidence>
<dbReference type="EMBL" id="ADJX01000002">
    <property type="protein sequence ID" value="OSL50403.1"/>
    <property type="molecule type" value="Genomic_DNA"/>
</dbReference>
<comment type="caution">
    <text evidence="11">The sequence shown here is derived from an EMBL/GenBank/DDBJ whole genome shotgun (WGS) entry which is preliminary data.</text>
</comment>
<dbReference type="AlphaFoldDB" id="A0AAJ3U172"/>
<dbReference type="SUPFAM" id="SSF103054">
    <property type="entry name" value="General secretion pathway protein M, EpsM"/>
    <property type="match status" value="1"/>
</dbReference>
<evidence type="ECO:0000256" key="1">
    <source>
        <dbReference type="ARBA" id="ARBA00004377"/>
    </source>
</evidence>
<accession>A0AAJ3U172</accession>
<dbReference type="GeneID" id="86859749"/>
<name>A0AAJ3U172_ECOLX</name>
<evidence type="ECO:0000256" key="8">
    <source>
        <dbReference type="ARBA" id="ARBA00022989"/>
    </source>
</evidence>
<dbReference type="GO" id="GO:0015628">
    <property type="term" value="P:protein secretion by the type II secretion system"/>
    <property type="evidence" value="ECO:0007669"/>
    <property type="project" value="InterPro"/>
</dbReference>
<dbReference type="Gene3D" id="3.30.1360.100">
    <property type="entry name" value="General secretion pathway protein M, EpsM"/>
    <property type="match status" value="1"/>
</dbReference>
<keyword evidence="5" id="KW-0997">Cell inner membrane</keyword>
<organism evidence="11 12">
    <name type="scientific">Escherichia coli H605</name>
    <dbReference type="NCBI Taxonomy" id="656410"/>
    <lineage>
        <taxon>Bacteria</taxon>
        <taxon>Pseudomonadati</taxon>
        <taxon>Pseudomonadota</taxon>
        <taxon>Gammaproteobacteria</taxon>
        <taxon>Enterobacterales</taxon>
        <taxon>Enterobacteriaceae</taxon>
        <taxon>Escherichia</taxon>
    </lineage>
</organism>
<sequence>MLRHEFIQFFNHYRDRWSNAVENWVTQYYVGRSLREKGLLIGALLIMFCAGYYSLLWQPLNIRIEQQERELQQLNTLLKNLQTATPDIISARQKRATFDNLSISQISQIINTTSSIHSIVIRQIKQNGANIQVAIEPVIFDDLLKWLSLLSKKYSLEVIQIDVISIEQKGMIKVENLVLAPY</sequence>
<evidence type="ECO:0000256" key="7">
    <source>
        <dbReference type="ARBA" id="ARBA00022927"/>
    </source>
</evidence>
<evidence type="ECO:0000256" key="6">
    <source>
        <dbReference type="ARBA" id="ARBA00022692"/>
    </source>
</evidence>
<keyword evidence="9 10" id="KW-0472">Membrane</keyword>
<dbReference type="Proteomes" id="UP000243401">
    <property type="component" value="Unassembled WGS sequence"/>
</dbReference>
<gene>
    <name evidence="11" type="ORF">EATG_01277</name>
</gene>
<evidence type="ECO:0000256" key="4">
    <source>
        <dbReference type="ARBA" id="ARBA00022475"/>
    </source>
</evidence>
<dbReference type="GO" id="GO:0015627">
    <property type="term" value="C:type II protein secretion system complex"/>
    <property type="evidence" value="ECO:0007669"/>
    <property type="project" value="InterPro"/>
</dbReference>